<protein>
    <submittedName>
        <fullName evidence="1">Hypp4082 protein</fullName>
    </submittedName>
</protein>
<dbReference type="InterPro" id="IPR023393">
    <property type="entry name" value="START-like_dom_sf"/>
</dbReference>
<gene>
    <name evidence="1" type="primary">Hypp4082</name>
    <name evidence="1" type="ORF">BLAG_LOCUS21820</name>
</gene>
<organism evidence="1 2">
    <name type="scientific">Branchiostoma lanceolatum</name>
    <name type="common">Common lancelet</name>
    <name type="synonym">Amphioxus lanceolatum</name>
    <dbReference type="NCBI Taxonomy" id="7740"/>
    <lineage>
        <taxon>Eukaryota</taxon>
        <taxon>Metazoa</taxon>
        <taxon>Chordata</taxon>
        <taxon>Cephalochordata</taxon>
        <taxon>Leptocardii</taxon>
        <taxon>Amphioxiformes</taxon>
        <taxon>Branchiostomatidae</taxon>
        <taxon>Branchiostoma</taxon>
    </lineage>
</organism>
<evidence type="ECO:0000313" key="1">
    <source>
        <dbReference type="EMBL" id="CAH1269068.1"/>
    </source>
</evidence>
<dbReference type="OrthoDB" id="9978247at2759"/>
<dbReference type="Proteomes" id="UP000838412">
    <property type="component" value="Chromosome 7"/>
</dbReference>
<proteinExistence type="predicted"/>
<sequence>MDSTLLKIATLQQAIKEGPRLPNIVNLPLPGCQLPVDVSDDDFNNNNSSLNIAPCDSKHRLVNRMSLHLDDLEFGKEITVTHTEVVPVSTEAYWSGFDDYFRLQSYLGMHDNMTTIKGEGGVGTVIEFDFLGGKTQEELLEKNDMTKSWTIVMLGSNPLFTKYRATVKVDDDTSETAKVTMSITGIVAIEDYNKRRTQIAFTKYMLRNRINEILCLIADKKGEVLHFEVDVDCSLQKLWDAVNDWAGYAWVMHATGVEVVPDQPNYDLRRKVFFGPRFLEERLVLGTENPNTLEYEFGRNDNMGVLHYRGKVEVEKITAKKTKAKYTSTFLPQPGVDAKANIKALMETRLKWVKSTFAEKSSTCEIL</sequence>
<reference evidence="1" key="1">
    <citation type="submission" date="2022-01" db="EMBL/GenBank/DDBJ databases">
        <authorList>
            <person name="Braso-Vives M."/>
        </authorList>
    </citation>
    <scope>NUCLEOTIDE SEQUENCE</scope>
</reference>
<keyword evidence="2" id="KW-1185">Reference proteome</keyword>
<dbReference type="SUPFAM" id="SSF55961">
    <property type="entry name" value="Bet v1-like"/>
    <property type="match status" value="2"/>
</dbReference>
<evidence type="ECO:0000313" key="2">
    <source>
        <dbReference type="Proteomes" id="UP000838412"/>
    </source>
</evidence>
<name>A0A8K0A6R9_BRALA</name>
<dbReference type="Gene3D" id="3.30.530.20">
    <property type="match status" value="2"/>
</dbReference>
<dbReference type="InterPro" id="IPR019587">
    <property type="entry name" value="Polyketide_cyclase/dehydratase"/>
</dbReference>
<accession>A0A8K0A6R9</accession>
<dbReference type="AlphaFoldDB" id="A0A8K0A6R9"/>
<dbReference type="Pfam" id="PF10604">
    <property type="entry name" value="Polyketide_cyc2"/>
    <property type="match status" value="1"/>
</dbReference>
<dbReference type="EMBL" id="OV696692">
    <property type="protein sequence ID" value="CAH1269068.1"/>
    <property type="molecule type" value="Genomic_DNA"/>
</dbReference>